<keyword evidence="1" id="KW-0963">Cytoplasm</keyword>
<dbReference type="InterPro" id="IPR048248">
    <property type="entry name" value="PUA_eIF2d-like"/>
</dbReference>
<dbReference type="InterPro" id="IPR041366">
    <property type="entry name" value="Pre-PUA"/>
</dbReference>
<dbReference type="InterPro" id="IPR015947">
    <property type="entry name" value="PUA-like_sf"/>
</dbReference>
<dbReference type="InterPro" id="IPR039759">
    <property type="entry name" value="eIF2D_SUI1"/>
</dbReference>
<dbReference type="GO" id="GO:0001731">
    <property type="term" value="P:formation of translation preinitiation complex"/>
    <property type="evidence" value="ECO:0007669"/>
    <property type="project" value="InterPro"/>
</dbReference>
<feature type="domain" description="SUI1" evidence="3">
    <location>
        <begin position="481"/>
        <end position="586"/>
    </location>
</feature>
<dbReference type="STRING" id="1165861.A0A0L0V6M2"/>
<keyword evidence="5" id="KW-1185">Reference proteome</keyword>
<dbReference type="Pfam" id="PF26292">
    <property type="entry name" value="PUA_elF2D"/>
    <property type="match status" value="1"/>
</dbReference>
<proteinExistence type="predicted"/>
<dbReference type="Gene3D" id="3.30.780.10">
    <property type="entry name" value="SUI1-like domain"/>
    <property type="match status" value="1"/>
</dbReference>
<dbReference type="PANTHER" id="PTHR12217">
    <property type="entry name" value="EUKARYOTIC TRANSLATION INITIATION FACTOR 2D"/>
    <property type="match status" value="1"/>
</dbReference>
<dbReference type="GO" id="GO:0003723">
    <property type="term" value="F:RNA binding"/>
    <property type="evidence" value="ECO:0007669"/>
    <property type="project" value="InterPro"/>
</dbReference>
<accession>A0A0L0V6M2</accession>
<dbReference type="CDD" id="cd11608">
    <property type="entry name" value="eIF2D_C"/>
    <property type="match status" value="1"/>
</dbReference>
<dbReference type="SUPFAM" id="SSF55159">
    <property type="entry name" value="eIF1-like"/>
    <property type="match status" value="1"/>
</dbReference>
<dbReference type="InterPro" id="IPR057429">
    <property type="entry name" value="WH_eIF2D"/>
</dbReference>
<dbReference type="OrthoDB" id="199771at2759"/>
<dbReference type="InterPro" id="IPR004521">
    <property type="entry name" value="Uncharacterised_CHP00451"/>
</dbReference>
<dbReference type="Pfam" id="PF17832">
    <property type="entry name" value="Pre-PUA"/>
    <property type="match status" value="1"/>
</dbReference>
<dbReference type="SUPFAM" id="SSF88697">
    <property type="entry name" value="PUA domain-like"/>
    <property type="match status" value="1"/>
</dbReference>
<dbReference type="Proteomes" id="UP000054564">
    <property type="component" value="Unassembled WGS sequence"/>
</dbReference>
<gene>
    <name evidence="4" type="ORF">PSTG_11846</name>
</gene>
<dbReference type="Pfam" id="PF01253">
    <property type="entry name" value="SUI1"/>
    <property type="match status" value="1"/>
</dbReference>
<feature type="compositionally biased region" description="Basic and acidic residues" evidence="2">
    <location>
        <begin position="183"/>
        <end position="196"/>
    </location>
</feature>
<organism evidence="4 5">
    <name type="scientific">Puccinia striiformis f. sp. tritici PST-78</name>
    <dbReference type="NCBI Taxonomy" id="1165861"/>
    <lineage>
        <taxon>Eukaryota</taxon>
        <taxon>Fungi</taxon>
        <taxon>Dikarya</taxon>
        <taxon>Basidiomycota</taxon>
        <taxon>Pucciniomycotina</taxon>
        <taxon>Pucciniomycetes</taxon>
        <taxon>Pucciniales</taxon>
        <taxon>Pucciniaceae</taxon>
        <taxon>Puccinia</taxon>
    </lineage>
</organism>
<dbReference type="InterPro" id="IPR001950">
    <property type="entry name" value="SUI1"/>
</dbReference>
<dbReference type="NCBIfam" id="TIGR00451">
    <property type="entry name" value="unchar_dom_2"/>
    <property type="match status" value="1"/>
</dbReference>
<dbReference type="PANTHER" id="PTHR12217:SF4">
    <property type="entry name" value="EUKARYOTIC TRANSLATION INITIATION FACTOR 2D"/>
    <property type="match status" value="1"/>
</dbReference>
<dbReference type="EMBL" id="AJIL01000108">
    <property type="protein sequence ID" value="KNE94836.1"/>
    <property type="molecule type" value="Genomic_DNA"/>
</dbReference>
<evidence type="ECO:0000259" key="3">
    <source>
        <dbReference type="PROSITE" id="PS50296"/>
    </source>
</evidence>
<evidence type="ECO:0000313" key="5">
    <source>
        <dbReference type="Proteomes" id="UP000054564"/>
    </source>
</evidence>
<evidence type="ECO:0000313" key="4">
    <source>
        <dbReference type="EMBL" id="KNE94836.1"/>
    </source>
</evidence>
<feature type="region of interest" description="Disordered" evidence="2">
    <location>
        <begin position="171"/>
        <end position="220"/>
    </location>
</feature>
<sequence>MFKRAHSTKPGTRITGSARKKLISSINQEIAAQALPPSISISRAYTHLKEQISIYYDDQPNPIYFQAESRLVPTIYTLLEHPRLLPILETNSVVLDKLTNGADLMRPGLLRTDLQKITHLKKNDLVAISSAEHGIWAVGSLVADVLDLLDSETGKAVITLHTRNDFLWNSGSKKIPAPSSGGDDTHQPESDSKDANLDTQPESELESKDEKQELKPTPDQMDGYLISALKTSIIRGKIDQSKLPIPISLFYSDYILPYRPIDCPKLYGVKDSTFKNLSKWIKFLARNDYLGFKEDRKGEGVIVSVNRIHPELGKFSMSKTIYDQEKLDTKNRLLLERSQQTTDQLKEDASSSWISDWNVPTTEITELYKVKNNEDGILEWIELTKLKSDELYKLNQIKESLNEYLDRHLKTNQGTVKTLNRNLITPDPILLKAIPGLSVHKPVTRPFLFDSLLVNGFEKWWKFEQNQALVFLKKGDQIPKITLKMKKKSGNKLATLISGVEVFGIDPIRLSKELKILCAGSTTINPIPPDHPLHKLFTHKEINSLLAAHHAQLHHHPGASNSNGFVQVLCQGDHRKFIQDLLVAKFLIHKNFIDLI</sequence>
<dbReference type="InterPro" id="IPR036877">
    <property type="entry name" value="SUI1_dom_sf"/>
</dbReference>
<dbReference type="Pfam" id="PF25304">
    <property type="entry name" value="WHD_eIF2D"/>
    <property type="match status" value="1"/>
</dbReference>
<dbReference type="PROSITE" id="PS50296">
    <property type="entry name" value="SUI1"/>
    <property type="match status" value="1"/>
</dbReference>
<dbReference type="GO" id="GO:0003743">
    <property type="term" value="F:translation initiation factor activity"/>
    <property type="evidence" value="ECO:0007669"/>
    <property type="project" value="InterPro"/>
</dbReference>
<reference evidence="5" key="1">
    <citation type="submission" date="2014-03" db="EMBL/GenBank/DDBJ databases">
        <title>The Genome Sequence of Puccinia striiformis f. sp. tritici PST-78.</title>
        <authorList>
            <consortium name="The Broad Institute Genome Sequencing Platform"/>
            <person name="Cuomo C."/>
            <person name="Hulbert S."/>
            <person name="Chen X."/>
            <person name="Walker B."/>
            <person name="Young S.K."/>
            <person name="Zeng Q."/>
            <person name="Gargeya S."/>
            <person name="Fitzgerald M."/>
            <person name="Haas B."/>
            <person name="Abouelleil A."/>
            <person name="Alvarado L."/>
            <person name="Arachchi H.M."/>
            <person name="Berlin A.M."/>
            <person name="Chapman S.B."/>
            <person name="Goldberg J."/>
            <person name="Griggs A."/>
            <person name="Gujja S."/>
            <person name="Hansen M."/>
            <person name="Howarth C."/>
            <person name="Imamovic A."/>
            <person name="Larimer J."/>
            <person name="McCowan C."/>
            <person name="Montmayeur A."/>
            <person name="Murphy C."/>
            <person name="Neiman D."/>
            <person name="Pearson M."/>
            <person name="Priest M."/>
            <person name="Roberts A."/>
            <person name="Saif S."/>
            <person name="Shea T."/>
            <person name="Sisk P."/>
            <person name="Sykes S."/>
            <person name="Wortman J."/>
            <person name="Nusbaum C."/>
            <person name="Birren B."/>
        </authorList>
    </citation>
    <scope>NUCLEOTIDE SEQUENCE [LARGE SCALE GENOMIC DNA]</scope>
    <source>
        <strain evidence="5">race PST-78</strain>
    </source>
</reference>
<dbReference type="AlphaFoldDB" id="A0A0L0V6M2"/>
<protein>
    <recommendedName>
        <fullName evidence="3">SUI1 domain-containing protein</fullName>
    </recommendedName>
</protein>
<evidence type="ECO:0000256" key="2">
    <source>
        <dbReference type="SAM" id="MobiDB-lite"/>
    </source>
</evidence>
<comment type="caution">
    <text evidence="4">The sequence shown here is derived from an EMBL/GenBank/DDBJ whole genome shotgun (WGS) entry which is preliminary data.</text>
</comment>
<dbReference type="PROSITE" id="PS50890">
    <property type="entry name" value="PUA"/>
    <property type="match status" value="1"/>
</dbReference>
<name>A0A0L0V6M2_9BASI</name>
<dbReference type="Gene3D" id="3.10.400.20">
    <property type="match status" value="1"/>
</dbReference>
<dbReference type="InterPro" id="IPR039757">
    <property type="entry name" value="EIF2D"/>
</dbReference>
<feature type="compositionally biased region" description="Basic and acidic residues" evidence="2">
    <location>
        <begin position="205"/>
        <end position="216"/>
    </location>
</feature>
<evidence type="ECO:0000256" key="1">
    <source>
        <dbReference type="ARBA" id="ARBA00022490"/>
    </source>
</evidence>